<dbReference type="Gene3D" id="3.40.50.150">
    <property type="entry name" value="Vaccinia Virus protein VP39"/>
    <property type="match status" value="1"/>
</dbReference>
<evidence type="ECO:0000259" key="8">
    <source>
        <dbReference type="PROSITE" id="PS51515"/>
    </source>
</evidence>
<keyword evidence="3 6" id="KW-0808">Transferase</keyword>
<feature type="region of interest" description="Disordered" evidence="7">
    <location>
        <begin position="223"/>
        <end position="301"/>
    </location>
</feature>
<evidence type="ECO:0000256" key="4">
    <source>
        <dbReference type="ARBA" id="ARBA00022691"/>
    </source>
</evidence>
<feature type="compositionally biased region" description="Polar residues" evidence="7">
    <location>
        <begin position="600"/>
        <end position="625"/>
    </location>
</feature>
<reference evidence="9 10" key="1">
    <citation type="submission" date="2024-11" db="EMBL/GenBank/DDBJ databases">
        <title>Chromosome-level genome assembly of the freshwater bivalve Anodonta woodiana.</title>
        <authorList>
            <person name="Chen X."/>
        </authorList>
    </citation>
    <scope>NUCLEOTIDE SEQUENCE [LARGE SCALE GENOMIC DNA]</scope>
    <source>
        <strain evidence="9">MN2024</strain>
        <tissue evidence="9">Gills</tissue>
    </source>
</reference>
<dbReference type="InterPro" id="IPR039772">
    <property type="entry name" value="Bin3-like"/>
</dbReference>
<dbReference type="Pfam" id="PF06859">
    <property type="entry name" value="Bin3"/>
    <property type="match status" value="1"/>
</dbReference>
<dbReference type="InterPro" id="IPR025714">
    <property type="entry name" value="Methyltranfer_dom"/>
</dbReference>
<evidence type="ECO:0000256" key="3">
    <source>
        <dbReference type="ARBA" id="ARBA00022679"/>
    </source>
</evidence>
<keyword evidence="10" id="KW-1185">Reference proteome</keyword>
<keyword evidence="2 6" id="KW-0489">Methyltransferase</keyword>
<proteinExistence type="inferred from homology"/>
<comment type="similarity">
    <text evidence="1 6">Belongs to the methyltransferase superfamily.</text>
</comment>
<dbReference type="EMBL" id="JBJQND010000011">
    <property type="protein sequence ID" value="KAL3862418.1"/>
    <property type="molecule type" value="Genomic_DNA"/>
</dbReference>
<name>A0ABD3VP02_SINWO</name>
<evidence type="ECO:0000256" key="2">
    <source>
        <dbReference type="ARBA" id="ARBA00022603"/>
    </source>
</evidence>
<dbReference type="InterPro" id="IPR010675">
    <property type="entry name" value="Bin3_C"/>
</dbReference>
<evidence type="ECO:0000256" key="6">
    <source>
        <dbReference type="RuleBase" id="RU367087"/>
    </source>
</evidence>
<dbReference type="GO" id="GO:0008173">
    <property type="term" value="F:RNA methyltransferase activity"/>
    <property type="evidence" value="ECO:0007669"/>
    <property type="project" value="UniProtKB-UniRule"/>
</dbReference>
<evidence type="ECO:0000313" key="9">
    <source>
        <dbReference type="EMBL" id="KAL3862418.1"/>
    </source>
</evidence>
<dbReference type="PANTHER" id="PTHR12315">
    <property type="entry name" value="BICOID-INTERACTING PROTEIN RELATED"/>
    <property type="match status" value="1"/>
</dbReference>
<dbReference type="PANTHER" id="PTHR12315:SF0">
    <property type="entry name" value="7SK SNRNA METHYLPHOSPHATE CAPPING ENZYME"/>
    <property type="match status" value="1"/>
</dbReference>
<keyword evidence="4 5" id="KW-0949">S-adenosyl-L-methionine</keyword>
<feature type="region of interest" description="Disordered" evidence="7">
    <location>
        <begin position="54"/>
        <end position="79"/>
    </location>
</feature>
<dbReference type="AlphaFoldDB" id="A0ABD3VP02"/>
<dbReference type="Proteomes" id="UP001634394">
    <property type="component" value="Unassembled WGS sequence"/>
</dbReference>
<feature type="compositionally biased region" description="Basic residues" evidence="7">
    <location>
        <begin position="160"/>
        <end position="171"/>
    </location>
</feature>
<dbReference type="InterPro" id="IPR024160">
    <property type="entry name" value="BIN3_SAM-bd_dom"/>
</dbReference>
<accession>A0ABD3VP02</accession>
<evidence type="ECO:0000256" key="7">
    <source>
        <dbReference type="SAM" id="MobiDB-lite"/>
    </source>
</evidence>
<feature type="domain" description="Bin3-type SAM" evidence="8">
    <location>
        <begin position="323"/>
        <end position="553"/>
    </location>
</feature>
<sequence length="625" mass="70519">MSVEVKTPTKTRFEHAEFQCGEKNLTATSRERQERLSTLTVSDTARFSIPVQGASGQYQRKRRHSQVIRSEQSIPHGSRRKRLKSSFVLPTKFLLGGNIEDPLNLNSLYHDEQGKILNAETPRSSPLPTPSHKQNVEVLFPSNISDPLNLNSSDLDSVSKCKRKKRHSKARKRDDLLLEGENKDLMEALKIEIVPDDSAICSNAPETSKADTSKAKVCDKIVSPVLPQTSPKSKNRRRTMSCSGRPEASSLVARSLLITSNSPPHENVKSDSKKSTPPKNIRRQSSQPQKPQTDHQKEKPSAKFIYGNYNRYYGYRNQDHENDKRLQCLKLEWFEGKDVLDIGCNVGHLTLAIAKSFHPRKIIGIDIDPHLISVARKNIRHYISSSKIDTPKFPVSSSLNFGPIAAPPVDRSVTTFPHNIMFMQGNYVLESDSLLELQKEKYDTILALSLTKWIHLNWGDSGLKRVFKRIYRQLRPGGQLVLEPQSWSSYKKKKKLTETIHKNFQSIQLKPDQFKEYLLSKEVGFTSCELKDVPFNVSKGFRRPIMLFTKAETSQNSPKYEEISRSPRPGHIPKPATRGITTTNSSKDTPQETSLKEVPSVTSSESLSDNANPILNGSSQKDGNI</sequence>
<organism evidence="9 10">
    <name type="scientific">Sinanodonta woodiana</name>
    <name type="common">Chinese pond mussel</name>
    <name type="synonym">Anodonta woodiana</name>
    <dbReference type="NCBI Taxonomy" id="1069815"/>
    <lineage>
        <taxon>Eukaryota</taxon>
        <taxon>Metazoa</taxon>
        <taxon>Spiralia</taxon>
        <taxon>Lophotrochozoa</taxon>
        <taxon>Mollusca</taxon>
        <taxon>Bivalvia</taxon>
        <taxon>Autobranchia</taxon>
        <taxon>Heteroconchia</taxon>
        <taxon>Palaeoheterodonta</taxon>
        <taxon>Unionida</taxon>
        <taxon>Unionoidea</taxon>
        <taxon>Unionidae</taxon>
        <taxon>Unioninae</taxon>
        <taxon>Sinanodonta</taxon>
    </lineage>
</organism>
<dbReference type="EC" id="2.1.1.-" evidence="6"/>
<evidence type="ECO:0000256" key="1">
    <source>
        <dbReference type="ARBA" id="ARBA00008361"/>
    </source>
</evidence>
<feature type="region of interest" description="Disordered" evidence="7">
    <location>
        <begin position="151"/>
        <end position="172"/>
    </location>
</feature>
<feature type="compositionally biased region" description="Polar residues" evidence="7">
    <location>
        <begin position="579"/>
        <end position="593"/>
    </location>
</feature>
<dbReference type="GO" id="GO:0008171">
    <property type="term" value="F:O-methyltransferase activity"/>
    <property type="evidence" value="ECO:0007669"/>
    <property type="project" value="UniProtKB-UniRule"/>
</dbReference>
<dbReference type="Pfam" id="PF13847">
    <property type="entry name" value="Methyltransf_31"/>
    <property type="match status" value="1"/>
</dbReference>
<dbReference type="GO" id="GO:0032259">
    <property type="term" value="P:methylation"/>
    <property type="evidence" value="ECO:0007669"/>
    <property type="project" value="UniProtKB-KW"/>
</dbReference>
<dbReference type="PROSITE" id="PS51515">
    <property type="entry name" value="BIN3_SAM"/>
    <property type="match status" value="1"/>
</dbReference>
<dbReference type="InterPro" id="IPR029063">
    <property type="entry name" value="SAM-dependent_MTases_sf"/>
</dbReference>
<gene>
    <name evidence="9" type="ORF">ACJMK2_008384</name>
</gene>
<dbReference type="SUPFAM" id="SSF53335">
    <property type="entry name" value="S-adenosyl-L-methionine-dependent methyltransferases"/>
    <property type="match status" value="1"/>
</dbReference>
<comment type="caution">
    <text evidence="9">The sequence shown here is derived from an EMBL/GenBank/DDBJ whole genome shotgun (WGS) entry which is preliminary data.</text>
</comment>
<protein>
    <recommendedName>
        <fullName evidence="6">RNA methyltransferase</fullName>
        <ecNumber evidence="6">2.1.1.-</ecNumber>
    </recommendedName>
</protein>
<evidence type="ECO:0000313" key="10">
    <source>
        <dbReference type="Proteomes" id="UP001634394"/>
    </source>
</evidence>
<feature type="compositionally biased region" description="Basic and acidic residues" evidence="7">
    <location>
        <begin position="292"/>
        <end position="301"/>
    </location>
</feature>
<feature type="compositionally biased region" description="Polar residues" evidence="7">
    <location>
        <begin position="275"/>
        <end position="291"/>
    </location>
</feature>
<dbReference type="FunFam" id="3.40.50.150:FF:000083">
    <property type="entry name" value="7SK snRNA methylphosphate capping enzyme"/>
    <property type="match status" value="1"/>
</dbReference>
<feature type="region of interest" description="Disordered" evidence="7">
    <location>
        <begin position="552"/>
        <end position="625"/>
    </location>
</feature>
<evidence type="ECO:0000256" key="5">
    <source>
        <dbReference type="PROSITE-ProRule" id="PRU00848"/>
    </source>
</evidence>
<dbReference type="CDD" id="cd02440">
    <property type="entry name" value="AdoMet_MTases"/>
    <property type="match status" value="1"/>
</dbReference>